<evidence type="ECO:0000256" key="12">
    <source>
        <dbReference type="ARBA" id="ARBA00042677"/>
    </source>
</evidence>
<dbReference type="GO" id="GO:0036297">
    <property type="term" value="P:interstrand cross-link repair"/>
    <property type="evidence" value="ECO:0007669"/>
    <property type="project" value="TreeGrafter"/>
</dbReference>
<dbReference type="PANTHER" id="PTHR23240">
    <property type="entry name" value="DNA CROSS-LINK REPAIR PROTEIN PSO2/SNM1-RELATED"/>
    <property type="match status" value="1"/>
</dbReference>
<evidence type="ECO:0000256" key="6">
    <source>
        <dbReference type="ARBA" id="ARBA00022801"/>
    </source>
</evidence>
<dbReference type="GO" id="GO:0000723">
    <property type="term" value="P:telomere maintenance"/>
    <property type="evidence" value="ECO:0007669"/>
    <property type="project" value="TreeGrafter"/>
</dbReference>
<dbReference type="SUPFAM" id="SSF56281">
    <property type="entry name" value="Metallo-hydrolase/oxidoreductase"/>
    <property type="match status" value="1"/>
</dbReference>
<dbReference type="EMBL" id="MU006330">
    <property type="protein sequence ID" value="KAF2846927.1"/>
    <property type="molecule type" value="Genomic_DNA"/>
</dbReference>
<evidence type="ECO:0000256" key="2">
    <source>
        <dbReference type="ARBA" id="ARBA00010304"/>
    </source>
</evidence>
<dbReference type="GO" id="GO:0006303">
    <property type="term" value="P:double-strand break repair via nonhomologous end joining"/>
    <property type="evidence" value="ECO:0007669"/>
    <property type="project" value="TreeGrafter"/>
</dbReference>
<feature type="domain" description="DNA repair metallo-beta-lactamase" evidence="14">
    <location>
        <begin position="443"/>
        <end position="473"/>
    </location>
</feature>
<accession>A0A6A7AX33</accession>
<evidence type="ECO:0000259" key="15">
    <source>
        <dbReference type="Pfam" id="PF12706"/>
    </source>
</evidence>
<name>A0A6A7AX33_9PLEO</name>
<evidence type="ECO:0000256" key="1">
    <source>
        <dbReference type="ARBA" id="ARBA00004123"/>
    </source>
</evidence>
<gene>
    <name evidence="16" type="ORF">T440DRAFT_501473</name>
</gene>
<dbReference type="GO" id="GO:0005634">
    <property type="term" value="C:nucleus"/>
    <property type="evidence" value="ECO:0007669"/>
    <property type="project" value="UniProtKB-SubCell"/>
</dbReference>
<dbReference type="GO" id="GO:0006310">
    <property type="term" value="P:DNA recombination"/>
    <property type="evidence" value="ECO:0007669"/>
    <property type="project" value="UniProtKB-KW"/>
</dbReference>
<dbReference type="GO" id="GO:0003684">
    <property type="term" value="F:damaged DNA binding"/>
    <property type="evidence" value="ECO:0007669"/>
    <property type="project" value="TreeGrafter"/>
</dbReference>
<evidence type="ECO:0000256" key="3">
    <source>
        <dbReference type="ARBA" id="ARBA00022722"/>
    </source>
</evidence>
<dbReference type="InterPro" id="IPR001279">
    <property type="entry name" value="Metallo-B-lactamas"/>
</dbReference>
<dbReference type="AlphaFoldDB" id="A0A6A7AX33"/>
<dbReference type="InterPro" id="IPR011084">
    <property type="entry name" value="DRMBL"/>
</dbReference>
<comment type="subcellular location">
    <subcellularLocation>
        <location evidence="1">Nucleus</location>
    </subcellularLocation>
</comment>
<keyword evidence="10" id="KW-0539">Nucleus</keyword>
<organism evidence="16 17">
    <name type="scientific">Plenodomus tracheiphilus IPT5</name>
    <dbReference type="NCBI Taxonomy" id="1408161"/>
    <lineage>
        <taxon>Eukaryota</taxon>
        <taxon>Fungi</taxon>
        <taxon>Dikarya</taxon>
        <taxon>Ascomycota</taxon>
        <taxon>Pezizomycotina</taxon>
        <taxon>Dothideomycetes</taxon>
        <taxon>Pleosporomycetidae</taxon>
        <taxon>Pleosporales</taxon>
        <taxon>Pleosporineae</taxon>
        <taxon>Leptosphaeriaceae</taxon>
        <taxon>Plenodomus</taxon>
    </lineage>
</organism>
<keyword evidence="6" id="KW-0378">Hydrolase</keyword>
<evidence type="ECO:0000256" key="5">
    <source>
        <dbReference type="ARBA" id="ARBA00022763"/>
    </source>
</evidence>
<feature type="domain" description="Metallo-beta-lactamase" evidence="15">
    <location>
        <begin position="29"/>
        <end position="201"/>
    </location>
</feature>
<dbReference type="Proteomes" id="UP000799423">
    <property type="component" value="Unassembled WGS sequence"/>
</dbReference>
<dbReference type="GO" id="GO:0035312">
    <property type="term" value="F:5'-3' DNA exonuclease activity"/>
    <property type="evidence" value="ECO:0007669"/>
    <property type="project" value="TreeGrafter"/>
</dbReference>
<evidence type="ECO:0000256" key="4">
    <source>
        <dbReference type="ARBA" id="ARBA00022759"/>
    </source>
</evidence>
<proteinExistence type="inferred from homology"/>
<dbReference type="PANTHER" id="PTHR23240:SF8">
    <property type="entry name" value="PROTEIN ARTEMIS"/>
    <property type="match status" value="1"/>
</dbReference>
<reference evidence="16" key="1">
    <citation type="submission" date="2020-01" db="EMBL/GenBank/DDBJ databases">
        <authorList>
            <consortium name="DOE Joint Genome Institute"/>
            <person name="Haridas S."/>
            <person name="Albert R."/>
            <person name="Binder M."/>
            <person name="Bloem J."/>
            <person name="Labutti K."/>
            <person name="Salamov A."/>
            <person name="Andreopoulos B."/>
            <person name="Baker S.E."/>
            <person name="Barry K."/>
            <person name="Bills G."/>
            <person name="Bluhm B.H."/>
            <person name="Cannon C."/>
            <person name="Castanera R."/>
            <person name="Culley D.E."/>
            <person name="Daum C."/>
            <person name="Ezra D."/>
            <person name="Gonzalez J.B."/>
            <person name="Henrissat B."/>
            <person name="Kuo A."/>
            <person name="Liang C."/>
            <person name="Lipzen A."/>
            <person name="Lutzoni F."/>
            <person name="Magnuson J."/>
            <person name="Mondo S."/>
            <person name="Nolan M."/>
            <person name="Ohm R."/>
            <person name="Pangilinan J."/>
            <person name="Park H.-J."/>
            <person name="Ramirez L."/>
            <person name="Alfaro M."/>
            <person name="Sun H."/>
            <person name="Tritt A."/>
            <person name="Yoshinaga Y."/>
            <person name="Zwiers L.-H."/>
            <person name="Turgeon B.G."/>
            <person name="Goodwin S.B."/>
            <person name="Spatafora J.W."/>
            <person name="Crous P.W."/>
            <person name="Grigoriev I.V."/>
        </authorList>
    </citation>
    <scope>NUCLEOTIDE SEQUENCE</scope>
    <source>
        <strain evidence="16">IPT5</strain>
    </source>
</reference>
<dbReference type="InterPro" id="IPR036866">
    <property type="entry name" value="RibonucZ/Hydroxyglut_hydro"/>
</dbReference>
<keyword evidence="17" id="KW-1185">Reference proteome</keyword>
<evidence type="ECO:0000259" key="14">
    <source>
        <dbReference type="Pfam" id="PF07522"/>
    </source>
</evidence>
<keyword evidence="9" id="KW-0234">DNA repair</keyword>
<dbReference type="GO" id="GO:0004519">
    <property type="term" value="F:endonuclease activity"/>
    <property type="evidence" value="ECO:0007669"/>
    <property type="project" value="UniProtKB-KW"/>
</dbReference>
<protein>
    <recommendedName>
        <fullName evidence="11">Protein artemis</fullName>
    </recommendedName>
    <alternativeName>
        <fullName evidence="12">DNA cross-link repair 1C protein</fullName>
    </alternativeName>
</protein>
<keyword evidence="7" id="KW-0269">Exonuclease</keyword>
<comment type="similarity">
    <text evidence="2">Belongs to the DNA repair metallo-beta-lactamase (DRMBL) family.</text>
</comment>
<dbReference type="Pfam" id="PF12706">
    <property type="entry name" value="Lactamase_B_2"/>
    <property type="match status" value="1"/>
</dbReference>
<dbReference type="Gene3D" id="3.60.15.10">
    <property type="entry name" value="Ribonuclease Z/Hydroxyacylglutathione hydrolase-like"/>
    <property type="match status" value="1"/>
</dbReference>
<evidence type="ECO:0000256" key="10">
    <source>
        <dbReference type="ARBA" id="ARBA00023242"/>
    </source>
</evidence>
<keyword evidence="5" id="KW-0227">DNA damage</keyword>
<dbReference type="OrthoDB" id="5561659at2759"/>
<dbReference type="Pfam" id="PF07522">
    <property type="entry name" value="DRMBL"/>
    <property type="match status" value="1"/>
</dbReference>
<sequence length="696" mass="77578">MSTFRGIVAEFPRIRIDYFRQQPDHVAPLACFLSHVHSDHLTGLDSLRAPFVYCSAATREILLRLEKYHYRVNFAKGVLESRNVTYDRSMRKLAKPLPLDTPTTIELAPGNSIRVTCIDANHCVGAVMFLIEGDGKAVLYTGDIRAEVWWVNSLVQNPVLVPYTLGRRRLDCLYLDTTFATKSEPYREFPSKAEGIRELLAKVSEYSDDTIFYFHAWTFGYENVWIALSSFLKSRIHLDDYRARIYGSLSTLNRKQLREVALHVPSDNRSLRESGQEIREAPALCGFRNGNHIQPGCLTSREDVRIHSCERGMGCQIMDRNDKCVHIIPIVTRTNGADIAELGAGGGHGDLDQKEELETSDLANIRQLMELCAASIKDEELRTKVLALLELNVQDGNGKLEVDLQPWNRSQDGQDGLSLCGLVSVLSSRVSSEGVVKSPPNRSIRFPYSRHSSYSELRELVAAFRPLDVYPCTVDEERWTPAISMHNLFGDLGCGEVFRHDTEMTSLYNLRHQSRKMDECGNSISRSVSEASDDEVFEPDVPPNSLRVNEAISGHPDEDISSEEDQVVQSTKLNVINHRLAGSGNLGTNALSDPPNAPLAVLESPDFASMILAARVANETRSNPILAETKEVPNPPSPSTSSADIATSGLHRRSKKPKLNHKQLAYNAAIGTGLTWNDYGGLVSTRSKADREEQEI</sequence>
<evidence type="ECO:0000313" key="17">
    <source>
        <dbReference type="Proteomes" id="UP000799423"/>
    </source>
</evidence>
<keyword evidence="4" id="KW-0255">Endonuclease</keyword>
<evidence type="ECO:0000256" key="9">
    <source>
        <dbReference type="ARBA" id="ARBA00023204"/>
    </source>
</evidence>
<keyword evidence="8" id="KW-0233">DNA recombination</keyword>
<keyword evidence="3" id="KW-0540">Nuclease</keyword>
<evidence type="ECO:0000256" key="7">
    <source>
        <dbReference type="ARBA" id="ARBA00022839"/>
    </source>
</evidence>
<evidence type="ECO:0000256" key="13">
    <source>
        <dbReference type="SAM" id="MobiDB-lite"/>
    </source>
</evidence>
<feature type="compositionally biased region" description="Basic residues" evidence="13">
    <location>
        <begin position="650"/>
        <end position="660"/>
    </location>
</feature>
<evidence type="ECO:0000256" key="8">
    <source>
        <dbReference type="ARBA" id="ARBA00023172"/>
    </source>
</evidence>
<feature type="region of interest" description="Disordered" evidence="13">
    <location>
        <begin position="628"/>
        <end position="660"/>
    </location>
</feature>
<evidence type="ECO:0000313" key="16">
    <source>
        <dbReference type="EMBL" id="KAF2846927.1"/>
    </source>
</evidence>
<evidence type="ECO:0000256" key="11">
    <source>
        <dbReference type="ARBA" id="ARBA00039759"/>
    </source>
</evidence>